<evidence type="ECO:0000256" key="1">
    <source>
        <dbReference type="SAM" id="MobiDB-lite"/>
    </source>
</evidence>
<dbReference type="AlphaFoldDB" id="A0A0P8E1D2"/>
<accession>A0A0P8E1D2</accession>
<gene>
    <name evidence="2" type="ORF">MPEBLZ_01405</name>
</gene>
<dbReference type="Proteomes" id="UP000050360">
    <property type="component" value="Unassembled WGS sequence"/>
</dbReference>
<name>A0A0P8E1D2_9EURY</name>
<comment type="caution">
    <text evidence="2">The sequence shown here is derived from an EMBL/GenBank/DDBJ whole genome shotgun (WGS) entry which is preliminary data.</text>
</comment>
<proteinExistence type="predicted"/>
<organism evidence="2 3">
    <name type="scientific">Candidatus Methanoperedens nitratireducens</name>
    <dbReference type="NCBI Taxonomy" id="1392998"/>
    <lineage>
        <taxon>Archaea</taxon>
        <taxon>Methanobacteriati</taxon>
        <taxon>Methanobacteriota</taxon>
        <taxon>Stenosarchaea group</taxon>
        <taxon>Methanomicrobia</taxon>
        <taxon>Methanosarcinales</taxon>
        <taxon>ANME-2 cluster</taxon>
        <taxon>Candidatus Methanoperedentaceae</taxon>
        <taxon>Candidatus Methanoperedens</taxon>
    </lineage>
</organism>
<reference evidence="2 3" key="1">
    <citation type="submission" date="2015-09" db="EMBL/GenBank/DDBJ databases">
        <title>A metagenomics-based metabolic model of nitrate-dependent anaerobic oxidation of methane by Methanoperedens-like archaea.</title>
        <authorList>
            <person name="Arshad A."/>
            <person name="Speth D.R."/>
            <person name="De Graaf R.M."/>
            <person name="Op Den Camp H.J."/>
            <person name="Jetten M.S."/>
            <person name="Welte C.U."/>
        </authorList>
    </citation>
    <scope>NUCLEOTIDE SEQUENCE [LARGE SCALE GENOMIC DNA]</scope>
</reference>
<evidence type="ECO:0000313" key="3">
    <source>
        <dbReference type="Proteomes" id="UP000050360"/>
    </source>
</evidence>
<evidence type="ECO:0000313" key="2">
    <source>
        <dbReference type="EMBL" id="KPQ44004.1"/>
    </source>
</evidence>
<feature type="compositionally biased region" description="Basic and acidic residues" evidence="1">
    <location>
        <begin position="8"/>
        <end position="23"/>
    </location>
</feature>
<feature type="region of interest" description="Disordered" evidence="1">
    <location>
        <begin position="1"/>
        <end position="23"/>
    </location>
</feature>
<dbReference type="EMBL" id="LKCM01000117">
    <property type="protein sequence ID" value="KPQ44004.1"/>
    <property type="molecule type" value="Genomic_DNA"/>
</dbReference>
<sequence>MTQTKKSIIREKSERTANEPEHKDDISNIVTTIIKEPVIGFIVSAAERDDGSKFLWVTPISLNWEGLLNDEDLDALVSKASVLGVLPAPVESYKVFGSDAQNDELKALGFEFKGCYHPEWIKEFKNKLNPD</sequence>
<protein>
    <submittedName>
        <fullName evidence="2">Uncharacterized protein</fullName>
    </submittedName>
</protein>